<keyword evidence="2" id="KW-0325">Glycoprotein</keyword>
<feature type="region of interest" description="Disordered" evidence="3">
    <location>
        <begin position="382"/>
        <end position="409"/>
    </location>
</feature>
<dbReference type="EMBL" id="KV418104">
    <property type="protein sequence ID" value="KZP03313.1"/>
    <property type="molecule type" value="Genomic_DNA"/>
</dbReference>
<evidence type="ECO:0000256" key="4">
    <source>
        <dbReference type="SAM" id="SignalP"/>
    </source>
</evidence>
<organism evidence="6 7">
    <name type="scientific">Athelia psychrophila</name>
    <dbReference type="NCBI Taxonomy" id="1759441"/>
    <lineage>
        <taxon>Eukaryota</taxon>
        <taxon>Fungi</taxon>
        <taxon>Dikarya</taxon>
        <taxon>Basidiomycota</taxon>
        <taxon>Agaricomycotina</taxon>
        <taxon>Agaricomycetes</taxon>
        <taxon>Agaricomycetidae</taxon>
        <taxon>Atheliales</taxon>
        <taxon>Atheliaceae</taxon>
        <taxon>Athelia</taxon>
    </lineage>
</organism>
<dbReference type="OrthoDB" id="348678at2759"/>
<feature type="compositionally biased region" description="Basic and acidic residues" evidence="3">
    <location>
        <begin position="386"/>
        <end position="398"/>
    </location>
</feature>
<dbReference type="GO" id="GO:0000324">
    <property type="term" value="C:fungal-type vacuole"/>
    <property type="evidence" value="ECO:0007669"/>
    <property type="project" value="TreeGrafter"/>
</dbReference>
<evidence type="ECO:0000256" key="1">
    <source>
        <dbReference type="ARBA" id="ARBA00022801"/>
    </source>
</evidence>
<evidence type="ECO:0000313" key="6">
    <source>
        <dbReference type="EMBL" id="KZP03313.1"/>
    </source>
</evidence>
<dbReference type="STRING" id="436010.A0A167TV42"/>
<dbReference type="GO" id="GO:0006798">
    <property type="term" value="P:polyphosphate catabolic process"/>
    <property type="evidence" value="ECO:0007669"/>
    <property type="project" value="TreeGrafter"/>
</dbReference>
<dbReference type="GO" id="GO:0005615">
    <property type="term" value="C:extracellular space"/>
    <property type="evidence" value="ECO:0007669"/>
    <property type="project" value="TreeGrafter"/>
</dbReference>
<dbReference type="Gene3D" id="3.60.21.10">
    <property type="match status" value="1"/>
</dbReference>
<feature type="domain" description="Calcineurin-like phosphoesterase" evidence="5">
    <location>
        <begin position="39"/>
        <end position="299"/>
    </location>
</feature>
<keyword evidence="1" id="KW-0378">Hydrolase</keyword>
<evidence type="ECO:0000313" key="7">
    <source>
        <dbReference type="Proteomes" id="UP000076532"/>
    </source>
</evidence>
<reference evidence="6 7" key="1">
    <citation type="journal article" date="2016" name="Mol. Biol. Evol.">
        <title>Comparative Genomics of Early-Diverging Mushroom-Forming Fungi Provides Insights into the Origins of Lignocellulose Decay Capabilities.</title>
        <authorList>
            <person name="Nagy L.G."/>
            <person name="Riley R."/>
            <person name="Tritt A."/>
            <person name="Adam C."/>
            <person name="Daum C."/>
            <person name="Floudas D."/>
            <person name="Sun H."/>
            <person name="Yadav J.S."/>
            <person name="Pangilinan J."/>
            <person name="Larsson K.H."/>
            <person name="Matsuura K."/>
            <person name="Barry K."/>
            <person name="Labutti K."/>
            <person name="Kuo R."/>
            <person name="Ohm R.A."/>
            <person name="Bhattacharya S.S."/>
            <person name="Shirouzu T."/>
            <person name="Yoshinaga Y."/>
            <person name="Martin F.M."/>
            <person name="Grigoriev I.V."/>
            <person name="Hibbett D.S."/>
        </authorList>
    </citation>
    <scope>NUCLEOTIDE SEQUENCE [LARGE SCALE GENOMIC DNA]</scope>
    <source>
        <strain evidence="6 7">CBS 109695</strain>
    </source>
</reference>
<proteinExistence type="predicted"/>
<feature type="chain" id="PRO_5007892688" evidence="4">
    <location>
        <begin position="19"/>
        <end position="558"/>
    </location>
</feature>
<feature type="signal peptide" evidence="4">
    <location>
        <begin position="1"/>
        <end position="18"/>
    </location>
</feature>
<dbReference type="Pfam" id="PF00149">
    <property type="entry name" value="Metallophos"/>
    <property type="match status" value="1"/>
</dbReference>
<dbReference type="PANTHER" id="PTHR10340">
    <property type="entry name" value="SPHINGOMYELIN PHOSPHODIESTERASE"/>
    <property type="match status" value="1"/>
</dbReference>
<dbReference type="GO" id="GO:0000298">
    <property type="term" value="F:endopolyphosphatase activity"/>
    <property type="evidence" value="ECO:0007669"/>
    <property type="project" value="TreeGrafter"/>
</dbReference>
<dbReference type="Proteomes" id="UP000076532">
    <property type="component" value="Unassembled WGS sequence"/>
</dbReference>
<dbReference type="InterPro" id="IPR029052">
    <property type="entry name" value="Metallo-depent_PP-like"/>
</dbReference>
<name>A0A167TV42_9AGAM</name>
<sequence length="558" mass="63938">MRAQTLLVLFAVAGGALAAPLQAPFEVPSTLVKRKLNGRFLHITDMHPDPYYTPRTSVKKSCHRKKPKKKGDEAGYYGTPHGDCDSPLRLTNFTLDFLEKHWASEIDFVIWTGDNARHDEDNKIPRTPAEIYDTNRAVASKMKSIFSARGIPVVPSLGNNDVWLQNILTPGPNTVTNTYSSIWGSFIPFPSYQVFQRGAYYSTEVVPDAIGVISLNTLYFYDSNKAVGGCEYTDPEDAGNLQFDWLQVQLESFRNRNMQVWVTGHVPPSSGTYYPECYVRYAELSLRFQDTILGHLFGHLNADHFHFIEANDLNIWAEPAKAMSPSGLFEGIIETFENIPKESKIDYDDYGVVNVSPSVVPNPYLPSFRIFSYNITDAGSQMMRPSDSKLRVHTTKDRTPRHRSGRAGDKKKLCKLKEYRDTWKCQLREAWHSDEEAPSRQNKLWSPLGYAQYYLPNLDSADKHHDPKYNLEYMTFRPQDLHPHDNETALNFHYPVPLRNLPRSLRNDTITKSTYAPYCMRDLTVSSWITLARKFADPKRKKLRKLFKKFMFMGGEEG</sequence>
<keyword evidence="4" id="KW-0732">Signal</keyword>
<feature type="compositionally biased region" description="Basic residues" evidence="3">
    <location>
        <begin position="57"/>
        <end position="69"/>
    </location>
</feature>
<gene>
    <name evidence="6" type="ORF">FIBSPDRAFT_923556</name>
</gene>
<evidence type="ECO:0000256" key="2">
    <source>
        <dbReference type="ARBA" id="ARBA00023180"/>
    </source>
</evidence>
<evidence type="ECO:0000259" key="5">
    <source>
        <dbReference type="Pfam" id="PF00149"/>
    </source>
</evidence>
<evidence type="ECO:0000256" key="3">
    <source>
        <dbReference type="SAM" id="MobiDB-lite"/>
    </source>
</evidence>
<dbReference type="GO" id="GO:0008081">
    <property type="term" value="F:phosphoric diester hydrolase activity"/>
    <property type="evidence" value="ECO:0007669"/>
    <property type="project" value="TreeGrafter"/>
</dbReference>
<dbReference type="AlphaFoldDB" id="A0A167TV42"/>
<protein>
    <submittedName>
        <fullName evidence="6">Endopolyphosphatase</fullName>
    </submittedName>
</protein>
<dbReference type="SUPFAM" id="SSF56300">
    <property type="entry name" value="Metallo-dependent phosphatases"/>
    <property type="match status" value="1"/>
</dbReference>
<dbReference type="PANTHER" id="PTHR10340:SF55">
    <property type="entry name" value="ENDOPOLYPHOSPHATASE"/>
    <property type="match status" value="1"/>
</dbReference>
<dbReference type="GO" id="GO:0004309">
    <property type="term" value="F:exopolyphosphatase activity"/>
    <property type="evidence" value="ECO:0007669"/>
    <property type="project" value="TreeGrafter"/>
</dbReference>
<keyword evidence="7" id="KW-1185">Reference proteome</keyword>
<dbReference type="InterPro" id="IPR041805">
    <property type="entry name" value="ASMase/PPN1_MPP"/>
</dbReference>
<feature type="region of interest" description="Disordered" evidence="3">
    <location>
        <begin position="54"/>
        <end position="75"/>
    </location>
</feature>
<dbReference type="CDD" id="cd00842">
    <property type="entry name" value="MPP_ASMase"/>
    <property type="match status" value="1"/>
</dbReference>
<dbReference type="InterPro" id="IPR004843">
    <property type="entry name" value="Calcineurin-like_PHP"/>
</dbReference>
<accession>A0A167TV42</accession>